<dbReference type="AlphaFoldDB" id="A0AAD5YF14"/>
<evidence type="ECO:0000313" key="2">
    <source>
        <dbReference type="Proteomes" id="UP001212997"/>
    </source>
</evidence>
<accession>A0AAD5YF14</accession>
<gene>
    <name evidence="1" type="ORF">NLI96_g5161</name>
</gene>
<reference evidence="1" key="1">
    <citation type="submission" date="2022-07" db="EMBL/GenBank/DDBJ databases">
        <title>Genome Sequence of Physisporinus lineatus.</title>
        <authorList>
            <person name="Buettner E."/>
        </authorList>
    </citation>
    <scope>NUCLEOTIDE SEQUENCE</scope>
    <source>
        <strain evidence="1">VT162</strain>
    </source>
</reference>
<dbReference type="EMBL" id="JANAWD010000163">
    <property type="protein sequence ID" value="KAJ3485150.1"/>
    <property type="molecule type" value="Genomic_DNA"/>
</dbReference>
<comment type="caution">
    <text evidence="1">The sequence shown here is derived from an EMBL/GenBank/DDBJ whole genome shotgun (WGS) entry which is preliminary data.</text>
</comment>
<organism evidence="1 2">
    <name type="scientific">Meripilus lineatus</name>
    <dbReference type="NCBI Taxonomy" id="2056292"/>
    <lineage>
        <taxon>Eukaryota</taxon>
        <taxon>Fungi</taxon>
        <taxon>Dikarya</taxon>
        <taxon>Basidiomycota</taxon>
        <taxon>Agaricomycotina</taxon>
        <taxon>Agaricomycetes</taxon>
        <taxon>Polyporales</taxon>
        <taxon>Meripilaceae</taxon>
        <taxon>Meripilus</taxon>
    </lineage>
</organism>
<evidence type="ECO:0000313" key="1">
    <source>
        <dbReference type="EMBL" id="KAJ3485150.1"/>
    </source>
</evidence>
<sequence>MATSTAVIRRFDIVDAFGGSGSFMATPVATTKADATVCGNDDQVTHQADAHCTSTNLVLPLDIGFIIMELVNRTCLLRLMETCREFYTAGAILLLRQRIRIRDEAAFKSFRSFVFATSPEPSDRLTLLRDLRILPPMVEHDKSTVLRIISGATHLRSLHIHLPKSAPEFRNVIAGYTDLRELRIDLEPGQPATETLRWLEQIRSPIDTLWIKWYTYSPQRDVIPYLAPLAGTLKSLTLDRATFDLTDANFELPHVRHLHLVDTDSASGEHIPPSTSIVFEIFPNLEFLEVPPSDRISRHLLSRHDDRVQEATNLRVGVHQRRLKRLEGCLTELTYGGYMCPVDELCLWLEPCWEWERDQVSFLLSQTRPSRFHIKFYDESPTMDVIRIVEVVPSLGYFKELLILFYVADSDDPVTLEITRALPEALRGVDTESLTLQFGVSPRHTDSSFLMHEFDVEEFFLHVHAVARKPRTITIEPHHTRKAIFDVPADLVESLRRK</sequence>
<name>A0AAD5YF14_9APHY</name>
<proteinExistence type="predicted"/>
<dbReference type="Proteomes" id="UP001212997">
    <property type="component" value="Unassembled WGS sequence"/>
</dbReference>
<keyword evidence="2" id="KW-1185">Reference proteome</keyword>
<protein>
    <submittedName>
        <fullName evidence="1">Uncharacterized protein</fullName>
    </submittedName>
</protein>